<dbReference type="Proteomes" id="UP000037751">
    <property type="component" value="Unassembled WGS sequence"/>
</dbReference>
<dbReference type="Gene3D" id="3.40.850.10">
    <property type="entry name" value="Kinesin motor domain"/>
    <property type="match status" value="1"/>
</dbReference>
<evidence type="ECO:0000256" key="4">
    <source>
        <dbReference type="ARBA" id="ARBA00023175"/>
    </source>
</evidence>
<keyword evidence="6" id="KW-0175">Coiled coil</keyword>
<keyword evidence="10" id="KW-1185">Reference proteome</keyword>
<feature type="coiled-coil region" evidence="6">
    <location>
        <begin position="120"/>
        <end position="154"/>
    </location>
</feature>
<dbReference type="VEuPathDB" id="FungiDB:Malapachy_0551"/>
<dbReference type="GO" id="GO:0005524">
    <property type="term" value="F:ATP binding"/>
    <property type="evidence" value="ECO:0007669"/>
    <property type="project" value="UniProtKB-UniRule"/>
</dbReference>
<gene>
    <name evidence="9" type="ORF">Malapachy_0551</name>
</gene>
<dbReference type="GO" id="GO:0007018">
    <property type="term" value="P:microtubule-based movement"/>
    <property type="evidence" value="ECO:0007669"/>
    <property type="project" value="InterPro"/>
</dbReference>
<keyword evidence="4 5" id="KW-0505">Motor protein</keyword>
<dbReference type="InterPro" id="IPR027640">
    <property type="entry name" value="Kinesin-like_fam"/>
</dbReference>
<dbReference type="PANTHER" id="PTHR47972:SF45">
    <property type="entry name" value="PROTEIN CLARET SEGREGATIONAL"/>
    <property type="match status" value="1"/>
</dbReference>
<dbReference type="STRING" id="77020.A0A0M8MSW9"/>
<evidence type="ECO:0000313" key="9">
    <source>
        <dbReference type="EMBL" id="KOS12971.1"/>
    </source>
</evidence>
<sequence length="533" mass="59957">MPPASRVHTKERSALSPMRARASARRVLTNATNKAGHMTRHAAPPYEKPSTTDIHNLFVLEKQRMQATQRRESAERESRRERERHLDERLHSERRIAQEMRPAQGPGWRGYQDYEVDLLQAEHTRTVQTLETELAKLREENDKLKEEAAQQSHAQHQLDATTSALQQRVVTLETELATFHAQTSELREEAAKTREYASDLEHRLQEAEALRRKLHNEVQDLRGNVRVYARVRPPRHEGAVIDIRYPDRRMATQIEVHAPMESATGSTSVKTHAFTFDHVFPPQATQATVFTEVADLLQSVLDGYHTTIFAYGQTGSGKTHTLEGSANLEWTQSATSMLEEEAGLIPRAMHMLWKVAAAQQSLGWSYTFEAQMVEVYLDQVGDLLSAETKCEIRHTPTHTHIDKAVVAPLHSPEDVYQLLSQAKQRRHAAATRMNERSSRSHSIFALRVRGTHTEGEKTDAVLNLVDLAGSERLATSGSGSDAQRLKEAQSINKSLSSLADVIGALATNAKHVPYRNSTLTWLLKPSLSRGSKT</sequence>
<evidence type="ECO:0000256" key="1">
    <source>
        <dbReference type="ARBA" id="ARBA00022701"/>
    </source>
</evidence>
<dbReference type="InterPro" id="IPR027417">
    <property type="entry name" value="P-loop_NTPase"/>
</dbReference>
<feature type="region of interest" description="Disordered" evidence="7">
    <location>
        <begin position="1"/>
        <end position="51"/>
    </location>
</feature>
<feature type="region of interest" description="Disordered" evidence="7">
    <location>
        <begin position="64"/>
        <end position="85"/>
    </location>
</feature>
<comment type="caution">
    <text evidence="9">The sequence shown here is derived from an EMBL/GenBank/DDBJ whole genome shotgun (WGS) entry which is preliminary data.</text>
</comment>
<feature type="coiled-coil region" evidence="6">
    <location>
        <begin position="190"/>
        <end position="224"/>
    </location>
</feature>
<keyword evidence="1" id="KW-0493">Microtubule</keyword>
<reference evidence="9 10" key="1">
    <citation type="submission" date="2015-07" db="EMBL/GenBank/DDBJ databases">
        <title>Draft Genome Sequence of Malassezia furfur CBS1878 and Malassezia pachydermatis CBS1879.</title>
        <authorList>
            <person name="Triana S."/>
            <person name="Ohm R."/>
            <person name="Gonzalez A."/>
            <person name="DeCock H."/>
            <person name="Restrepo S."/>
            <person name="Celis A."/>
        </authorList>
    </citation>
    <scope>NUCLEOTIDE SEQUENCE [LARGE SCALE GENOMIC DNA]</scope>
    <source>
        <strain evidence="9 10">CBS 1879</strain>
    </source>
</reference>
<organism evidence="9 10">
    <name type="scientific">Malassezia pachydermatis</name>
    <dbReference type="NCBI Taxonomy" id="77020"/>
    <lineage>
        <taxon>Eukaryota</taxon>
        <taxon>Fungi</taxon>
        <taxon>Dikarya</taxon>
        <taxon>Basidiomycota</taxon>
        <taxon>Ustilaginomycotina</taxon>
        <taxon>Malasseziomycetes</taxon>
        <taxon>Malasseziales</taxon>
        <taxon>Malasseziaceae</taxon>
        <taxon>Malassezia</taxon>
    </lineage>
</organism>
<dbReference type="PANTHER" id="PTHR47972">
    <property type="entry name" value="KINESIN-LIKE PROTEIN KLP-3"/>
    <property type="match status" value="1"/>
</dbReference>
<dbReference type="SUPFAM" id="SSF52540">
    <property type="entry name" value="P-loop containing nucleoside triphosphate hydrolases"/>
    <property type="match status" value="1"/>
</dbReference>
<dbReference type="GO" id="GO:0005874">
    <property type="term" value="C:microtubule"/>
    <property type="evidence" value="ECO:0007669"/>
    <property type="project" value="UniProtKB-KW"/>
</dbReference>
<dbReference type="GO" id="GO:0008017">
    <property type="term" value="F:microtubule binding"/>
    <property type="evidence" value="ECO:0007669"/>
    <property type="project" value="InterPro"/>
</dbReference>
<dbReference type="GeneID" id="28726942"/>
<feature type="domain" description="Kinesin motor" evidence="8">
    <location>
        <begin position="224"/>
        <end position="533"/>
    </location>
</feature>
<dbReference type="RefSeq" id="XP_017990603.1">
    <property type="nucleotide sequence ID" value="XM_018135067.1"/>
</dbReference>
<dbReference type="PRINTS" id="PR00380">
    <property type="entry name" value="KINESINHEAVY"/>
</dbReference>
<keyword evidence="3 5" id="KW-0067">ATP-binding</keyword>
<dbReference type="Pfam" id="PF00225">
    <property type="entry name" value="Kinesin"/>
    <property type="match status" value="1"/>
</dbReference>
<dbReference type="InterPro" id="IPR036961">
    <property type="entry name" value="Kinesin_motor_dom_sf"/>
</dbReference>
<evidence type="ECO:0000256" key="3">
    <source>
        <dbReference type="ARBA" id="ARBA00022840"/>
    </source>
</evidence>
<dbReference type="SMART" id="SM00129">
    <property type="entry name" value="KISc"/>
    <property type="match status" value="1"/>
</dbReference>
<proteinExistence type="inferred from homology"/>
<dbReference type="InterPro" id="IPR001752">
    <property type="entry name" value="Kinesin_motor_dom"/>
</dbReference>
<evidence type="ECO:0000256" key="2">
    <source>
        <dbReference type="ARBA" id="ARBA00022741"/>
    </source>
</evidence>
<dbReference type="EMBL" id="LGAV01000008">
    <property type="protein sequence ID" value="KOS12971.1"/>
    <property type="molecule type" value="Genomic_DNA"/>
</dbReference>
<evidence type="ECO:0000256" key="5">
    <source>
        <dbReference type="PROSITE-ProRule" id="PRU00283"/>
    </source>
</evidence>
<name>A0A0M8MSW9_9BASI</name>
<evidence type="ECO:0000256" key="7">
    <source>
        <dbReference type="SAM" id="MobiDB-lite"/>
    </source>
</evidence>
<comment type="similarity">
    <text evidence="5">Belongs to the TRAFAC class myosin-kinesin ATPase superfamily. Kinesin family.</text>
</comment>
<feature type="binding site" evidence="5">
    <location>
        <begin position="312"/>
        <end position="319"/>
    </location>
    <ligand>
        <name>ATP</name>
        <dbReference type="ChEBI" id="CHEBI:30616"/>
    </ligand>
</feature>
<evidence type="ECO:0000313" key="10">
    <source>
        <dbReference type="Proteomes" id="UP000037751"/>
    </source>
</evidence>
<protein>
    <submittedName>
        <fullName evidence="9">Kinesin-domain-containing protein</fullName>
    </submittedName>
</protein>
<dbReference type="OrthoDB" id="3176171at2759"/>
<evidence type="ECO:0000256" key="6">
    <source>
        <dbReference type="SAM" id="Coils"/>
    </source>
</evidence>
<dbReference type="PROSITE" id="PS50067">
    <property type="entry name" value="KINESIN_MOTOR_2"/>
    <property type="match status" value="1"/>
</dbReference>
<accession>A0A0M8MSW9</accession>
<keyword evidence="2 5" id="KW-0547">Nucleotide-binding</keyword>
<dbReference type="GO" id="GO:0003777">
    <property type="term" value="F:microtubule motor activity"/>
    <property type="evidence" value="ECO:0007669"/>
    <property type="project" value="InterPro"/>
</dbReference>
<dbReference type="AlphaFoldDB" id="A0A0M8MSW9"/>
<evidence type="ECO:0000259" key="8">
    <source>
        <dbReference type="PROSITE" id="PS50067"/>
    </source>
</evidence>